<name>A0A4S2KE54_9HYME</name>
<reference evidence="1 2" key="1">
    <citation type="journal article" date="2019" name="Philos. Trans. R. Soc. Lond., B, Biol. Sci.">
        <title>Ant behaviour and brain gene expression of defending hosts depend on the ecological success of the intruding social parasite.</title>
        <authorList>
            <person name="Kaur R."/>
            <person name="Stoldt M."/>
            <person name="Jongepier E."/>
            <person name="Feldmeyer B."/>
            <person name="Menzel F."/>
            <person name="Bornberg-Bauer E."/>
            <person name="Foitzik S."/>
        </authorList>
    </citation>
    <scope>NUCLEOTIDE SEQUENCE [LARGE SCALE GENOMIC DNA]</scope>
    <source>
        <tissue evidence="1">Whole body</tissue>
    </source>
</reference>
<dbReference type="AlphaFoldDB" id="A0A4S2KE54"/>
<keyword evidence="2" id="KW-1185">Reference proteome</keyword>
<protein>
    <submittedName>
        <fullName evidence="1">Uncharacterized protein</fullName>
    </submittedName>
</protein>
<organism evidence="1 2">
    <name type="scientific">Temnothorax longispinosus</name>
    <dbReference type="NCBI Taxonomy" id="300112"/>
    <lineage>
        <taxon>Eukaryota</taxon>
        <taxon>Metazoa</taxon>
        <taxon>Ecdysozoa</taxon>
        <taxon>Arthropoda</taxon>
        <taxon>Hexapoda</taxon>
        <taxon>Insecta</taxon>
        <taxon>Pterygota</taxon>
        <taxon>Neoptera</taxon>
        <taxon>Endopterygota</taxon>
        <taxon>Hymenoptera</taxon>
        <taxon>Apocrita</taxon>
        <taxon>Aculeata</taxon>
        <taxon>Formicoidea</taxon>
        <taxon>Formicidae</taxon>
        <taxon>Myrmicinae</taxon>
        <taxon>Temnothorax</taxon>
    </lineage>
</organism>
<evidence type="ECO:0000313" key="2">
    <source>
        <dbReference type="Proteomes" id="UP000310200"/>
    </source>
</evidence>
<dbReference type="EMBL" id="QBLH01002732">
    <property type="protein sequence ID" value="TGZ47400.1"/>
    <property type="molecule type" value="Genomic_DNA"/>
</dbReference>
<evidence type="ECO:0000313" key="1">
    <source>
        <dbReference type="EMBL" id="TGZ47400.1"/>
    </source>
</evidence>
<accession>A0A4S2KE54</accession>
<dbReference type="Proteomes" id="UP000310200">
    <property type="component" value="Unassembled WGS sequence"/>
</dbReference>
<sequence>MLRSQLSRARAIYENWDPFVLEMSEHRKTPQPHVCPCVTVRCRRAEVRDASVGLKSRKRLTLAPVRRGTRWGMQRGDDRLPLPSLFSLPTSTTHATPVENATLNSHASAASHCASPLCTHRPRDHPLHVGVRVE</sequence>
<proteinExistence type="predicted"/>
<comment type="caution">
    <text evidence="1">The sequence shown here is derived from an EMBL/GenBank/DDBJ whole genome shotgun (WGS) entry which is preliminary data.</text>
</comment>
<gene>
    <name evidence="1" type="ORF">DBV15_00190</name>
</gene>